<dbReference type="EMBL" id="BLXT01004368">
    <property type="protein sequence ID" value="GFO12025.1"/>
    <property type="molecule type" value="Genomic_DNA"/>
</dbReference>
<proteinExistence type="predicted"/>
<organism evidence="1 2">
    <name type="scientific">Plakobranchus ocellatus</name>
    <dbReference type="NCBI Taxonomy" id="259542"/>
    <lineage>
        <taxon>Eukaryota</taxon>
        <taxon>Metazoa</taxon>
        <taxon>Spiralia</taxon>
        <taxon>Lophotrochozoa</taxon>
        <taxon>Mollusca</taxon>
        <taxon>Gastropoda</taxon>
        <taxon>Heterobranchia</taxon>
        <taxon>Euthyneura</taxon>
        <taxon>Panpulmonata</taxon>
        <taxon>Sacoglossa</taxon>
        <taxon>Placobranchoidea</taxon>
        <taxon>Plakobranchidae</taxon>
        <taxon>Plakobranchus</taxon>
    </lineage>
</organism>
<keyword evidence="2" id="KW-1185">Reference proteome</keyword>
<reference evidence="1 2" key="1">
    <citation type="journal article" date="2021" name="Elife">
        <title>Chloroplast acquisition without the gene transfer in kleptoplastic sea slugs, Plakobranchus ocellatus.</title>
        <authorList>
            <person name="Maeda T."/>
            <person name="Takahashi S."/>
            <person name="Yoshida T."/>
            <person name="Shimamura S."/>
            <person name="Takaki Y."/>
            <person name="Nagai Y."/>
            <person name="Toyoda A."/>
            <person name="Suzuki Y."/>
            <person name="Arimoto A."/>
            <person name="Ishii H."/>
            <person name="Satoh N."/>
            <person name="Nishiyama T."/>
            <person name="Hasebe M."/>
            <person name="Maruyama T."/>
            <person name="Minagawa J."/>
            <person name="Obokata J."/>
            <person name="Shigenobu S."/>
        </authorList>
    </citation>
    <scope>NUCLEOTIDE SEQUENCE [LARGE SCALE GENOMIC DNA]</scope>
</reference>
<dbReference type="AlphaFoldDB" id="A0AAV4AUK4"/>
<comment type="caution">
    <text evidence="1">The sequence shown here is derived from an EMBL/GenBank/DDBJ whole genome shotgun (WGS) entry which is preliminary data.</text>
</comment>
<sequence length="114" mass="12493">MSTHAVAQDAWVTLMQQQQSKYMPEVLPPFLTTNERTSGFSPTLIYLSVRLGPHNEKLAHNKVISGFRPRQGRALVAGFKSRGSKVGADLRNSSLTVIVIGGEAVETENQIEEA</sequence>
<dbReference type="Proteomes" id="UP000735302">
    <property type="component" value="Unassembled WGS sequence"/>
</dbReference>
<name>A0AAV4AUK4_9GAST</name>
<protein>
    <submittedName>
        <fullName evidence="1">Uncharacterized protein</fullName>
    </submittedName>
</protein>
<gene>
    <name evidence="1" type="ORF">PoB_003853000</name>
</gene>
<accession>A0AAV4AUK4</accession>
<evidence type="ECO:0000313" key="1">
    <source>
        <dbReference type="EMBL" id="GFO12025.1"/>
    </source>
</evidence>
<evidence type="ECO:0000313" key="2">
    <source>
        <dbReference type="Proteomes" id="UP000735302"/>
    </source>
</evidence>